<evidence type="ECO:0000313" key="4">
    <source>
        <dbReference type="Proteomes" id="UP001314205"/>
    </source>
</evidence>
<dbReference type="EMBL" id="CAVLGL010000104">
    <property type="protein sequence ID" value="CAK1598979.1"/>
    <property type="molecule type" value="Genomic_DNA"/>
</dbReference>
<keyword evidence="4" id="KW-1185">Reference proteome</keyword>
<gene>
    <name evidence="3" type="ORF">PARMNEM_LOCUS17912</name>
</gene>
<proteinExistence type="predicted"/>
<comment type="caution">
    <text evidence="3">The sequence shown here is derived from an EMBL/GenBank/DDBJ whole genome shotgun (WGS) entry which is preliminary data.</text>
</comment>
<accession>A0AAV1LVB7</accession>
<dbReference type="AlphaFoldDB" id="A0AAV1LVB7"/>
<name>A0AAV1LVB7_9NEOP</name>
<feature type="region of interest" description="Disordered" evidence="1">
    <location>
        <begin position="23"/>
        <end position="42"/>
    </location>
</feature>
<feature type="signal peptide" evidence="2">
    <location>
        <begin position="1"/>
        <end position="19"/>
    </location>
</feature>
<organism evidence="3 4">
    <name type="scientific">Parnassius mnemosyne</name>
    <name type="common">clouded apollo</name>
    <dbReference type="NCBI Taxonomy" id="213953"/>
    <lineage>
        <taxon>Eukaryota</taxon>
        <taxon>Metazoa</taxon>
        <taxon>Ecdysozoa</taxon>
        <taxon>Arthropoda</taxon>
        <taxon>Hexapoda</taxon>
        <taxon>Insecta</taxon>
        <taxon>Pterygota</taxon>
        <taxon>Neoptera</taxon>
        <taxon>Endopterygota</taxon>
        <taxon>Lepidoptera</taxon>
        <taxon>Glossata</taxon>
        <taxon>Ditrysia</taxon>
        <taxon>Papilionoidea</taxon>
        <taxon>Papilionidae</taxon>
        <taxon>Parnassiinae</taxon>
        <taxon>Parnassini</taxon>
        <taxon>Parnassius</taxon>
        <taxon>Driopa</taxon>
    </lineage>
</organism>
<feature type="compositionally biased region" description="Acidic residues" evidence="1">
    <location>
        <begin position="30"/>
        <end position="40"/>
    </location>
</feature>
<reference evidence="3 4" key="1">
    <citation type="submission" date="2023-11" db="EMBL/GenBank/DDBJ databases">
        <authorList>
            <person name="Hedman E."/>
            <person name="Englund M."/>
            <person name="Stromberg M."/>
            <person name="Nyberg Akerstrom W."/>
            <person name="Nylinder S."/>
            <person name="Jareborg N."/>
            <person name="Kallberg Y."/>
            <person name="Kronander E."/>
        </authorList>
    </citation>
    <scope>NUCLEOTIDE SEQUENCE [LARGE SCALE GENOMIC DNA]</scope>
</reference>
<evidence type="ECO:0000313" key="3">
    <source>
        <dbReference type="EMBL" id="CAK1598979.1"/>
    </source>
</evidence>
<protein>
    <submittedName>
        <fullName evidence="3">Uncharacterized protein</fullName>
    </submittedName>
</protein>
<evidence type="ECO:0000256" key="2">
    <source>
        <dbReference type="SAM" id="SignalP"/>
    </source>
</evidence>
<feature type="chain" id="PRO_5043393347" evidence="2">
    <location>
        <begin position="20"/>
        <end position="278"/>
    </location>
</feature>
<keyword evidence="2" id="KW-0732">Signal</keyword>
<evidence type="ECO:0000256" key="1">
    <source>
        <dbReference type="SAM" id="MobiDB-lite"/>
    </source>
</evidence>
<dbReference type="Proteomes" id="UP001314205">
    <property type="component" value="Unassembled WGS sequence"/>
</dbReference>
<sequence length="278" mass="31182">MKVAVVVLGLLIFVAISNARPDLSHSDSSILEDEREEESGYVERNQEYDGRRRKTRHSRQIFNGYDYPWPPSYESHKNLRLLEEILFQVKKLTEEVSGSLKSFRQQPGYTPPQPIYIPYPIYLPALGSKCFNGVNNNSNNVPDTNTRFSENIDKNQIWGIEQGENNVDNDDFDGTRPISLKPLDLNRPQGRPIPPVDHGSSQAGDVTTAAPTFTTKSPIQEPGICEAAILSCCRFSDSKQKQCFTEYGCVKTYSTGVACSPKAIQAVIQNFKNAYAPR</sequence>